<organism evidence="1 2">
    <name type="scientific">Aplosporella prunicola CBS 121167</name>
    <dbReference type="NCBI Taxonomy" id="1176127"/>
    <lineage>
        <taxon>Eukaryota</taxon>
        <taxon>Fungi</taxon>
        <taxon>Dikarya</taxon>
        <taxon>Ascomycota</taxon>
        <taxon>Pezizomycotina</taxon>
        <taxon>Dothideomycetes</taxon>
        <taxon>Dothideomycetes incertae sedis</taxon>
        <taxon>Botryosphaeriales</taxon>
        <taxon>Aplosporellaceae</taxon>
        <taxon>Aplosporella</taxon>
    </lineage>
</organism>
<dbReference type="RefSeq" id="XP_033392031.1">
    <property type="nucleotide sequence ID" value="XM_033535372.1"/>
</dbReference>
<dbReference type="Proteomes" id="UP000799438">
    <property type="component" value="Unassembled WGS sequence"/>
</dbReference>
<proteinExistence type="predicted"/>
<dbReference type="GeneID" id="54292866"/>
<evidence type="ECO:0000313" key="2">
    <source>
        <dbReference type="Proteomes" id="UP000799438"/>
    </source>
</evidence>
<keyword evidence="2" id="KW-1185">Reference proteome</keyword>
<sequence length="178" mass="19270">MPAFDVDLPYCACTPYCKAPRPCMVHGRCAIGCVPTMASWRRSASRPRAAGRACDLSTLRARGILVEIAIYPAKERNLGWAGGRINKIQRENSSVERASADVCSISHSARCSSRIESATSKRSLAAKPPRSKITISGTSLCAARPRAGSAFALSMNCLMRQCPRCVRNPIPGRRPVHV</sequence>
<evidence type="ECO:0000313" key="1">
    <source>
        <dbReference type="EMBL" id="KAF2136313.1"/>
    </source>
</evidence>
<dbReference type="EMBL" id="ML995525">
    <property type="protein sequence ID" value="KAF2136313.1"/>
    <property type="molecule type" value="Genomic_DNA"/>
</dbReference>
<gene>
    <name evidence="1" type="ORF">K452DRAFT_138516</name>
</gene>
<reference evidence="1" key="1">
    <citation type="journal article" date="2020" name="Stud. Mycol.">
        <title>101 Dothideomycetes genomes: a test case for predicting lifestyles and emergence of pathogens.</title>
        <authorList>
            <person name="Haridas S."/>
            <person name="Albert R."/>
            <person name="Binder M."/>
            <person name="Bloem J."/>
            <person name="Labutti K."/>
            <person name="Salamov A."/>
            <person name="Andreopoulos B."/>
            <person name="Baker S."/>
            <person name="Barry K."/>
            <person name="Bills G."/>
            <person name="Bluhm B."/>
            <person name="Cannon C."/>
            <person name="Castanera R."/>
            <person name="Culley D."/>
            <person name="Daum C."/>
            <person name="Ezra D."/>
            <person name="Gonzalez J."/>
            <person name="Henrissat B."/>
            <person name="Kuo A."/>
            <person name="Liang C."/>
            <person name="Lipzen A."/>
            <person name="Lutzoni F."/>
            <person name="Magnuson J."/>
            <person name="Mondo S."/>
            <person name="Nolan M."/>
            <person name="Ohm R."/>
            <person name="Pangilinan J."/>
            <person name="Park H.-J."/>
            <person name="Ramirez L."/>
            <person name="Alfaro M."/>
            <person name="Sun H."/>
            <person name="Tritt A."/>
            <person name="Yoshinaga Y."/>
            <person name="Zwiers L.-H."/>
            <person name="Turgeon B."/>
            <person name="Goodwin S."/>
            <person name="Spatafora J."/>
            <person name="Crous P."/>
            <person name="Grigoriev I."/>
        </authorList>
    </citation>
    <scope>NUCLEOTIDE SEQUENCE</scope>
    <source>
        <strain evidence="1">CBS 121167</strain>
    </source>
</reference>
<protein>
    <submittedName>
        <fullName evidence="1">Uncharacterized protein</fullName>
    </submittedName>
</protein>
<name>A0A6A6AYP8_9PEZI</name>
<accession>A0A6A6AYP8</accession>
<dbReference type="AlphaFoldDB" id="A0A6A6AYP8"/>